<sequence length="514" mass="58368">MDKTKLASCHRPRVPILLPLSKPSQSSPSSQTLERLERYCRRDDEPFRDISLSKDLVGWRLSTHIFPAAYPRSIRGSASASSSSSSSRPLRVRSFEKSVEAANGASAARKLRKEISEAQRTQPGVKVEEPQLFVCLNRYYRKEGVRGDRPTGKNDEGQHPTLTLLLAHANGFHKETWEPTLAQLLVSPAGRRVEEVWSFDAVNHGDSALINDGNLTYLFDWADMARDMLQFVLLYLPDRSKINETLPKVLESTDQRFLQSEFLMLDRAPVLKSTKTLSIDVRRRIEGLRDRNLTWIGHSMGGCAAGLAGTSLPELFEELVLIDPVMGIHNEQWHQHTSDLASLTTRRRDSWSNREEAGSKLRSNVEFFGRWNPSALNRYIKFGMIEKDFFRGIDQDGGTGSITLKCDRLSEASVFVDPFFRYQDFYHRLAKLSNDEPRGLNWSFIFAGPNRSVVQESIINDHQGFSKNLKSVRRIDGAGHLIVQEKPIELGTEISRLLSDDHRRSKVFLQSTKL</sequence>
<protein>
    <submittedName>
        <fullName evidence="2">Alpha/beta hydrolase family-domain-containing protein</fullName>
    </submittedName>
</protein>
<dbReference type="Gene3D" id="3.40.50.1820">
    <property type="entry name" value="alpha/beta hydrolase"/>
    <property type="match status" value="1"/>
</dbReference>
<organism evidence="2 3">
    <name type="scientific">Phakopsora pachyrhizi</name>
    <name type="common">Asian soybean rust disease fungus</name>
    <dbReference type="NCBI Taxonomy" id="170000"/>
    <lineage>
        <taxon>Eukaryota</taxon>
        <taxon>Fungi</taxon>
        <taxon>Dikarya</taxon>
        <taxon>Basidiomycota</taxon>
        <taxon>Pucciniomycotina</taxon>
        <taxon>Pucciniomycetes</taxon>
        <taxon>Pucciniales</taxon>
        <taxon>Phakopsoraceae</taxon>
        <taxon>Phakopsora</taxon>
    </lineage>
</organism>
<dbReference type="Proteomes" id="UP001153365">
    <property type="component" value="Unassembled WGS sequence"/>
</dbReference>
<feature type="domain" description="AB hydrolase-1" evidence="1">
    <location>
        <begin position="164"/>
        <end position="487"/>
    </location>
</feature>
<dbReference type="InterPro" id="IPR029058">
    <property type="entry name" value="AB_hydrolase_fold"/>
</dbReference>
<proteinExistence type="predicted"/>
<name>A0AAV0BRC7_PHAPC</name>
<dbReference type="Pfam" id="PF12697">
    <property type="entry name" value="Abhydrolase_6"/>
    <property type="match status" value="1"/>
</dbReference>
<dbReference type="SUPFAM" id="SSF53474">
    <property type="entry name" value="alpha/beta-Hydrolases"/>
    <property type="match status" value="1"/>
</dbReference>
<keyword evidence="3" id="KW-1185">Reference proteome</keyword>
<dbReference type="InterPro" id="IPR000073">
    <property type="entry name" value="AB_hydrolase_1"/>
</dbReference>
<gene>
    <name evidence="2" type="ORF">PPACK8108_LOCUS24120</name>
</gene>
<dbReference type="GO" id="GO:0016787">
    <property type="term" value="F:hydrolase activity"/>
    <property type="evidence" value="ECO:0007669"/>
    <property type="project" value="UniProtKB-KW"/>
</dbReference>
<keyword evidence="2" id="KW-0378">Hydrolase</keyword>
<dbReference type="EMBL" id="CALTRL010006041">
    <property type="protein sequence ID" value="CAH7689061.1"/>
    <property type="molecule type" value="Genomic_DNA"/>
</dbReference>
<reference evidence="2" key="1">
    <citation type="submission" date="2022-06" db="EMBL/GenBank/DDBJ databases">
        <authorList>
            <consortium name="SYNGENTA / RWTH Aachen University"/>
        </authorList>
    </citation>
    <scope>NUCLEOTIDE SEQUENCE</scope>
</reference>
<evidence type="ECO:0000313" key="2">
    <source>
        <dbReference type="EMBL" id="CAH7689061.1"/>
    </source>
</evidence>
<accession>A0AAV0BRC7</accession>
<evidence type="ECO:0000259" key="1">
    <source>
        <dbReference type="Pfam" id="PF12697"/>
    </source>
</evidence>
<comment type="caution">
    <text evidence="2">The sequence shown here is derived from an EMBL/GenBank/DDBJ whole genome shotgun (WGS) entry which is preliminary data.</text>
</comment>
<dbReference type="AlphaFoldDB" id="A0AAV0BRC7"/>
<evidence type="ECO:0000313" key="3">
    <source>
        <dbReference type="Proteomes" id="UP001153365"/>
    </source>
</evidence>